<evidence type="ECO:0000256" key="3">
    <source>
        <dbReference type="RuleBase" id="RU000363"/>
    </source>
</evidence>
<sequence length="271" mass="28532">MSESWLNLEGKTVIVTGGASGIGKAVAQEFLTVGANVVISDMAPEAPEMEAEEGKFLYVKTDVTKPADVEAMVEKTTETFGTVDVLVNNAGINIPRLLVDPKDPKGQYELDEAVWDKVCGVNLKGVFFCAQAVGRILVEKGSGVIINMSSESGLEGSEGQSVYAATKNAVNSLTRSWAKELGKQGVRVVGVAPGIMEATGLRTISYESALAYTRGITIDDLRAGYAKTSTTPLGRSGKLSEVADMCVYLASDRASYVHGVTINVAGGKTRG</sequence>
<reference evidence="5" key="2">
    <citation type="submission" date="2021-04" db="EMBL/GenBank/DDBJ databases">
        <authorList>
            <person name="Gilroy R."/>
        </authorList>
    </citation>
    <scope>NUCLEOTIDE SEQUENCE</scope>
    <source>
        <strain evidence="5">CHK191-13928</strain>
    </source>
</reference>
<dbReference type="InterPro" id="IPR020904">
    <property type="entry name" value="Sc_DH/Rdtase_CS"/>
</dbReference>
<dbReference type="PRINTS" id="PR00081">
    <property type="entry name" value="GDHRDH"/>
</dbReference>
<evidence type="ECO:0000313" key="6">
    <source>
        <dbReference type="Proteomes" id="UP000886721"/>
    </source>
</evidence>
<dbReference type="GO" id="GO:0008206">
    <property type="term" value="P:bile acid metabolic process"/>
    <property type="evidence" value="ECO:0007669"/>
    <property type="project" value="UniProtKB-ARBA"/>
</dbReference>
<evidence type="ECO:0000256" key="1">
    <source>
        <dbReference type="ARBA" id="ARBA00006484"/>
    </source>
</evidence>
<dbReference type="InterPro" id="IPR002347">
    <property type="entry name" value="SDR_fam"/>
</dbReference>
<keyword evidence="2" id="KW-0560">Oxidoreductase</keyword>
<dbReference type="SUPFAM" id="SSF51735">
    <property type="entry name" value="NAD(P)-binding Rossmann-fold domains"/>
    <property type="match status" value="1"/>
</dbReference>
<accession>A0A9D1WVY8</accession>
<dbReference type="EMBL" id="DXEM01000021">
    <property type="protein sequence ID" value="HIX67815.1"/>
    <property type="molecule type" value="Genomic_DNA"/>
</dbReference>
<gene>
    <name evidence="5" type="ORF">H9735_06770</name>
</gene>
<dbReference type="InterPro" id="IPR057326">
    <property type="entry name" value="KR_dom"/>
</dbReference>
<dbReference type="Proteomes" id="UP000886721">
    <property type="component" value="Unassembled WGS sequence"/>
</dbReference>
<feature type="domain" description="Ketoreductase" evidence="4">
    <location>
        <begin position="11"/>
        <end position="198"/>
    </location>
</feature>
<comment type="caution">
    <text evidence="5">The sequence shown here is derived from an EMBL/GenBank/DDBJ whole genome shotgun (WGS) entry which is preliminary data.</text>
</comment>
<dbReference type="PROSITE" id="PS00061">
    <property type="entry name" value="ADH_SHORT"/>
    <property type="match status" value="1"/>
</dbReference>
<dbReference type="CDD" id="cd05233">
    <property type="entry name" value="SDR_c"/>
    <property type="match status" value="1"/>
</dbReference>
<protein>
    <submittedName>
        <fullName evidence="5">SDR family oxidoreductase</fullName>
    </submittedName>
</protein>
<dbReference type="Gene3D" id="3.40.50.720">
    <property type="entry name" value="NAD(P)-binding Rossmann-like Domain"/>
    <property type="match status" value="1"/>
</dbReference>
<dbReference type="FunFam" id="3.40.50.720:FF:000084">
    <property type="entry name" value="Short-chain dehydrogenase reductase"/>
    <property type="match status" value="1"/>
</dbReference>
<evidence type="ECO:0000256" key="2">
    <source>
        <dbReference type="ARBA" id="ARBA00023002"/>
    </source>
</evidence>
<dbReference type="InterPro" id="IPR036291">
    <property type="entry name" value="NAD(P)-bd_dom_sf"/>
</dbReference>
<proteinExistence type="inferred from homology"/>
<dbReference type="PANTHER" id="PTHR42760:SF133">
    <property type="entry name" value="3-OXOACYL-[ACYL-CARRIER-PROTEIN] REDUCTASE"/>
    <property type="match status" value="1"/>
</dbReference>
<name>A0A9D1WVY8_9FIRM</name>
<dbReference type="AlphaFoldDB" id="A0A9D1WVY8"/>
<dbReference type="NCBIfam" id="NF004817">
    <property type="entry name" value="PRK06171.1"/>
    <property type="match status" value="1"/>
</dbReference>
<comment type="similarity">
    <text evidence="1 3">Belongs to the short-chain dehydrogenases/reductases (SDR) family.</text>
</comment>
<dbReference type="GO" id="GO:0016616">
    <property type="term" value="F:oxidoreductase activity, acting on the CH-OH group of donors, NAD or NADP as acceptor"/>
    <property type="evidence" value="ECO:0007669"/>
    <property type="project" value="TreeGrafter"/>
</dbReference>
<organism evidence="5 6">
    <name type="scientific">Candidatus Anaerostipes excrementavium</name>
    <dbReference type="NCBI Taxonomy" id="2838463"/>
    <lineage>
        <taxon>Bacteria</taxon>
        <taxon>Bacillati</taxon>
        <taxon>Bacillota</taxon>
        <taxon>Clostridia</taxon>
        <taxon>Lachnospirales</taxon>
        <taxon>Lachnospiraceae</taxon>
        <taxon>Anaerostipes</taxon>
    </lineage>
</organism>
<dbReference type="PRINTS" id="PR00080">
    <property type="entry name" value="SDRFAMILY"/>
</dbReference>
<dbReference type="Pfam" id="PF00106">
    <property type="entry name" value="adh_short"/>
    <property type="match status" value="1"/>
</dbReference>
<dbReference type="SMART" id="SM00822">
    <property type="entry name" value="PKS_KR"/>
    <property type="match status" value="1"/>
</dbReference>
<reference evidence="5" key="1">
    <citation type="journal article" date="2021" name="PeerJ">
        <title>Extensive microbial diversity within the chicken gut microbiome revealed by metagenomics and culture.</title>
        <authorList>
            <person name="Gilroy R."/>
            <person name="Ravi A."/>
            <person name="Getino M."/>
            <person name="Pursley I."/>
            <person name="Horton D.L."/>
            <person name="Alikhan N.F."/>
            <person name="Baker D."/>
            <person name="Gharbi K."/>
            <person name="Hall N."/>
            <person name="Watson M."/>
            <person name="Adriaenssens E.M."/>
            <person name="Foster-Nyarko E."/>
            <person name="Jarju S."/>
            <person name="Secka A."/>
            <person name="Antonio M."/>
            <person name="Oren A."/>
            <person name="Chaudhuri R.R."/>
            <person name="La Ragione R."/>
            <person name="Hildebrand F."/>
            <person name="Pallen M.J."/>
        </authorList>
    </citation>
    <scope>NUCLEOTIDE SEQUENCE</scope>
    <source>
        <strain evidence="5">CHK191-13928</strain>
    </source>
</reference>
<dbReference type="PANTHER" id="PTHR42760">
    <property type="entry name" value="SHORT-CHAIN DEHYDROGENASES/REDUCTASES FAMILY MEMBER"/>
    <property type="match status" value="1"/>
</dbReference>
<evidence type="ECO:0000313" key="5">
    <source>
        <dbReference type="EMBL" id="HIX67815.1"/>
    </source>
</evidence>
<evidence type="ECO:0000259" key="4">
    <source>
        <dbReference type="SMART" id="SM00822"/>
    </source>
</evidence>